<evidence type="ECO:0000313" key="5">
    <source>
        <dbReference type="Proteomes" id="UP001202328"/>
    </source>
</evidence>
<feature type="non-terminal residue" evidence="4">
    <location>
        <position position="1"/>
    </location>
</feature>
<accession>A0AAD4XT46</accession>
<evidence type="ECO:0000256" key="1">
    <source>
        <dbReference type="ARBA" id="ARBA00010520"/>
    </source>
</evidence>
<evidence type="ECO:0000256" key="2">
    <source>
        <dbReference type="RuleBase" id="RU363120"/>
    </source>
</evidence>
<feature type="compositionally biased region" description="Polar residues" evidence="3">
    <location>
        <begin position="151"/>
        <end position="161"/>
    </location>
</feature>
<evidence type="ECO:0000313" key="4">
    <source>
        <dbReference type="EMBL" id="KAI3953856.1"/>
    </source>
</evidence>
<dbReference type="AlphaFoldDB" id="A0AAD4XT46"/>
<dbReference type="Proteomes" id="UP001202328">
    <property type="component" value="Unassembled WGS sequence"/>
</dbReference>
<dbReference type="PANTHER" id="PTHR10358:SF6">
    <property type="entry name" value="ENDOSULFINE, ISOFORM A"/>
    <property type="match status" value="1"/>
</dbReference>
<feature type="compositionally biased region" description="Polar residues" evidence="3">
    <location>
        <begin position="20"/>
        <end position="29"/>
    </location>
</feature>
<comment type="similarity">
    <text evidence="1 2">Belongs to the endosulfine family.</text>
</comment>
<evidence type="ECO:0008006" key="6">
    <source>
        <dbReference type="Google" id="ProtNLM"/>
    </source>
</evidence>
<feature type="compositionally biased region" description="Basic residues" evidence="3">
    <location>
        <begin position="1"/>
        <end position="19"/>
    </location>
</feature>
<dbReference type="Pfam" id="PF04667">
    <property type="entry name" value="Endosulfine"/>
    <property type="match status" value="1"/>
</dbReference>
<proteinExistence type="inferred from homology"/>
<dbReference type="GO" id="GO:0005737">
    <property type="term" value="C:cytoplasm"/>
    <property type="evidence" value="ECO:0007669"/>
    <property type="project" value="TreeGrafter"/>
</dbReference>
<feature type="region of interest" description="Disordered" evidence="3">
    <location>
        <begin position="1"/>
        <end position="161"/>
    </location>
</feature>
<dbReference type="InterPro" id="IPR006760">
    <property type="entry name" value="Endosulphine"/>
</dbReference>
<feature type="compositionally biased region" description="Basic and acidic residues" evidence="3">
    <location>
        <begin position="30"/>
        <end position="45"/>
    </location>
</feature>
<sequence>RAQRNKNQRNLTLHHRKNQANKMSSTNAEDAQKQEHVEDTGKDQVNEDSPENDPMHEDGKEEHPMPSPQQEEEVLKKKYGGILPKKTPLISKDHERAFFDSADWALGKQGKAKPKGPLEALRPKLQPTPHQQARSRRSAYAPAGEGEDGGSNLNGEEQNSQ</sequence>
<name>A0AAD4XT46_9MAGN</name>
<evidence type="ECO:0000256" key="3">
    <source>
        <dbReference type="SAM" id="MobiDB-lite"/>
    </source>
</evidence>
<gene>
    <name evidence="4" type="ORF">MKW98_017680</name>
</gene>
<protein>
    <recommendedName>
        <fullName evidence="6">Endosulphine</fullName>
    </recommendedName>
</protein>
<keyword evidence="5" id="KW-1185">Reference proteome</keyword>
<dbReference type="GO" id="GO:0004864">
    <property type="term" value="F:protein phosphatase inhibitor activity"/>
    <property type="evidence" value="ECO:0007669"/>
    <property type="project" value="TreeGrafter"/>
</dbReference>
<organism evidence="4 5">
    <name type="scientific">Papaver atlanticum</name>
    <dbReference type="NCBI Taxonomy" id="357466"/>
    <lineage>
        <taxon>Eukaryota</taxon>
        <taxon>Viridiplantae</taxon>
        <taxon>Streptophyta</taxon>
        <taxon>Embryophyta</taxon>
        <taxon>Tracheophyta</taxon>
        <taxon>Spermatophyta</taxon>
        <taxon>Magnoliopsida</taxon>
        <taxon>Ranunculales</taxon>
        <taxon>Papaveraceae</taxon>
        <taxon>Papaveroideae</taxon>
        <taxon>Papaver</taxon>
    </lineage>
</organism>
<dbReference type="PANTHER" id="PTHR10358">
    <property type="entry name" value="ENDOSULFINE"/>
    <property type="match status" value="1"/>
</dbReference>
<comment type="caution">
    <text evidence="4">The sequence shown here is derived from an EMBL/GenBank/DDBJ whole genome shotgun (WGS) entry which is preliminary data.</text>
</comment>
<reference evidence="4" key="1">
    <citation type="submission" date="2022-04" db="EMBL/GenBank/DDBJ databases">
        <title>A functionally conserved STORR gene fusion in Papaver species that diverged 16.8 million years ago.</title>
        <authorList>
            <person name="Catania T."/>
        </authorList>
    </citation>
    <scope>NUCLEOTIDE SEQUENCE</scope>
    <source>
        <strain evidence="4">S-188037</strain>
    </source>
</reference>
<dbReference type="EMBL" id="JAJJMB010002020">
    <property type="protein sequence ID" value="KAI3953856.1"/>
    <property type="molecule type" value="Genomic_DNA"/>
</dbReference>
<feature type="compositionally biased region" description="Basic and acidic residues" evidence="3">
    <location>
        <begin position="53"/>
        <end position="64"/>
    </location>
</feature>